<accession>A0A7J7N871</accession>
<gene>
    <name evidence="3" type="ORF">GIB67_025106</name>
</gene>
<keyword evidence="2" id="KW-0012">Acyltransferase</keyword>
<reference evidence="3 4" key="1">
    <citation type="journal article" date="2020" name="IScience">
        <title>Genome Sequencing of the Endangered Kingdonia uniflora (Circaeasteraceae, Ranunculales) Reveals Potential Mechanisms of Evolutionary Specialization.</title>
        <authorList>
            <person name="Sun Y."/>
            <person name="Deng T."/>
            <person name="Zhang A."/>
            <person name="Moore M.J."/>
            <person name="Landis J.B."/>
            <person name="Lin N."/>
            <person name="Zhang H."/>
            <person name="Zhang X."/>
            <person name="Huang J."/>
            <person name="Zhang X."/>
            <person name="Sun H."/>
            <person name="Wang H."/>
        </authorList>
    </citation>
    <scope>NUCLEOTIDE SEQUENCE [LARGE SCALE GENOMIC DNA]</scope>
    <source>
        <strain evidence="3">TB1705</strain>
        <tissue evidence="3">Leaf</tissue>
    </source>
</reference>
<keyword evidence="4" id="KW-1185">Reference proteome</keyword>
<proteinExistence type="predicted"/>
<evidence type="ECO:0000313" key="4">
    <source>
        <dbReference type="Proteomes" id="UP000541444"/>
    </source>
</evidence>
<protein>
    <submittedName>
        <fullName evidence="3">Uncharacterized protein</fullName>
    </submittedName>
</protein>
<dbReference type="Gene3D" id="3.30.559.10">
    <property type="entry name" value="Chloramphenicol acetyltransferase-like domain"/>
    <property type="match status" value="2"/>
</dbReference>
<dbReference type="GO" id="GO:0016747">
    <property type="term" value="F:acyltransferase activity, transferring groups other than amino-acyl groups"/>
    <property type="evidence" value="ECO:0007669"/>
    <property type="project" value="UniProtKB-ARBA"/>
</dbReference>
<evidence type="ECO:0000313" key="3">
    <source>
        <dbReference type="EMBL" id="KAF6163242.1"/>
    </source>
</evidence>
<dbReference type="PANTHER" id="PTHR31625">
    <property type="match status" value="1"/>
</dbReference>
<dbReference type="Pfam" id="PF02458">
    <property type="entry name" value="Transferase"/>
    <property type="match status" value="1"/>
</dbReference>
<evidence type="ECO:0000256" key="2">
    <source>
        <dbReference type="ARBA" id="ARBA00023315"/>
    </source>
</evidence>
<dbReference type="InterPro" id="IPR023213">
    <property type="entry name" value="CAT-like_dom_sf"/>
</dbReference>
<dbReference type="OrthoDB" id="1862401at2759"/>
<dbReference type="AlphaFoldDB" id="A0A7J7N871"/>
<sequence length="387" mass="44079">MENAHSVKVLEQCKISPPSVSVPRTSLPLTFFDIRPLLMPPVNRLFYYEISHTKTHFMNSVIPNIKHSLSLTLQHFFPLVRNLIWTPQSSRPEIHYVYGDSIPFTIAESNLNFNHVCGNHPRDVNMLYLFIPKLLPASDTIIPLLALQVTLFPHSGICVGISISHAVTDGKSFSHFMKSWASVCKLNRDTSFMAGSSLPFYDRTMIKDPNDIGKITWEGLEKLNFITRHVLAYLNLLQIQRIKATFSVGRSEIERLKRWIFTWIIERNNQLKELPFNLSAFTTTCAHIWVCLMKTLGHHNDNVREIFYLAVGCRASLDPPLPENYFGNCNVRCSTAVNKDLLVEDGIAVAAEIIGNGIQNMRSIKGILATFHNDETNSFWGRPQHFL</sequence>
<dbReference type="InterPro" id="IPR051504">
    <property type="entry name" value="Plant_metabolite_acyltrans"/>
</dbReference>
<evidence type="ECO:0000256" key="1">
    <source>
        <dbReference type="ARBA" id="ARBA00022679"/>
    </source>
</evidence>
<comment type="caution">
    <text evidence="3">The sequence shown here is derived from an EMBL/GenBank/DDBJ whole genome shotgun (WGS) entry which is preliminary data.</text>
</comment>
<dbReference type="Proteomes" id="UP000541444">
    <property type="component" value="Unassembled WGS sequence"/>
</dbReference>
<organism evidence="3 4">
    <name type="scientific">Kingdonia uniflora</name>
    <dbReference type="NCBI Taxonomy" id="39325"/>
    <lineage>
        <taxon>Eukaryota</taxon>
        <taxon>Viridiplantae</taxon>
        <taxon>Streptophyta</taxon>
        <taxon>Embryophyta</taxon>
        <taxon>Tracheophyta</taxon>
        <taxon>Spermatophyta</taxon>
        <taxon>Magnoliopsida</taxon>
        <taxon>Ranunculales</taxon>
        <taxon>Circaeasteraceae</taxon>
        <taxon>Kingdonia</taxon>
    </lineage>
</organism>
<name>A0A7J7N871_9MAGN</name>
<dbReference type="EMBL" id="JACGCM010000999">
    <property type="protein sequence ID" value="KAF6163242.1"/>
    <property type="molecule type" value="Genomic_DNA"/>
</dbReference>
<keyword evidence="1" id="KW-0808">Transferase</keyword>